<sequence>MREPGVIGLSAWSLKSEVARRRGRSTEDNQRRVSEKNETSNASGHPRETSVLWGARVRSLCSVESDVSGPCTVREVPAKAEGVYLGCALRASFNSFERTCPFNNHRRGVGRVAERRKGNGRRPIDRQTEPRERSIPWNLNTLYSSHIFHPLPLYCSTTFQLA</sequence>
<feature type="region of interest" description="Disordered" evidence="1">
    <location>
        <begin position="16"/>
        <end position="49"/>
    </location>
</feature>
<dbReference type="EnsemblMetazoa" id="ASIC022053-RA">
    <property type="protein sequence ID" value="ASIC022053-PA"/>
    <property type="gene ID" value="ASIC022053"/>
</dbReference>
<accession>A0A084WUC0</accession>
<dbReference type="Proteomes" id="UP000030765">
    <property type="component" value="Unassembled WGS sequence"/>
</dbReference>
<keyword evidence="4" id="KW-1185">Reference proteome</keyword>
<name>A0A084WUC0_ANOSI</name>
<gene>
    <name evidence="2" type="ORF">ZHAS_00022053</name>
</gene>
<evidence type="ECO:0000313" key="3">
    <source>
        <dbReference type="EnsemblMetazoa" id="ASIC022053-PA"/>
    </source>
</evidence>
<feature type="compositionally biased region" description="Basic and acidic residues" evidence="1">
    <location>
        <begin position="17"/>
        <end position="38"/>
    </location>
</feature>
<dbReference type="AlphaFoldDB" id="A0A084WUC0"/>
<organism evidence="2">
    <name type="scientific">Anopheles sinensis</name>
    <name type="common">Mosquito</name>
    <dbReference type="NCBI Taxonomy" id="74873"/>
    <lineage>
        <taxon>Eukaryota</taxon>
        <taxon>Metazoa</taxon>
        <taxon>Ecdysozoa</taxon>
        <taxon>Arthropoda</taxon>
        <taxon>Hexapoda</taxon>
        <taxon>Insecta</taxon>
        <taxon>Pterygota</taxon>
        <taxon>Neoptera</taxon>
        <taxon>Endopterygota</taxon>
        <taxon>Diptera</taxon>
        <taxon>Nematocera</taxon>
        <taxon>Culicoidea</taxon>
        <taxon>Culicidae</taxon>
        <taxon>Anophelinae</taxon>
        <taxon>Anopheles</taxon>
    </lineage>
</organism>
<proteinExistence type="predicted"/>
<dbReference type="VEuPathDB" id="VectorBase:ASIC022053"/>
<evidence type="ECO:0000313" key="2">
    <source>
        <dbReference type="EMBL" id="KFB53814.1"/>
    </source>
</evidence>
<evidence type="ECO:0000256" key="1">
    <source>
        <dbReference type="SAM" id="MobiDB-lite"/>
    </source>
</evidence>
<dbReference type="EMBL" id="ATLV01027050">
    <property type="status" value="NOT_ANNOTATED_CDS"/>
    <property type="molecule type" value="Genomic_DNA"/>
</dbReference>
<protein>
    <submittedName>
        <fullName evidence="2 3">Chromosome partitioning ATPase</fullName>
    </submittedName>
</protein>
<dbReference type="EMBL" id="KE525421">
    <property type="protein sequence ID" value="KFB53814.1"/>
    <property type="molecule type" value="Genomic_DNA"/>
</dbReference>
<evidence type="ECO:0000313" key="4">
    <source>
        <dbReference type="Proteomes" id="UP000030765"/>
    </source>
</evidence>
<reference evidence="2 4" key="1">
    <citation type="journal article" date="2014" name="BMC Genomics">
        <title>Genome sequence of Anopheles sinensis provides insight into genetics basis of mosquito competence for malaria parasites.</title>
        <authorList>
            <person name="Zhou D."/>
            <person name="Zhang D."/>
            <person name="Ding G."/>
            <person name="Shi L."/>
            <person name="Hou Q."/>
            <person name="Ye Y."/>
            <person name="Xu Y."/>
            <person name="Zhou H."/>
            <person name="Xiong C."/>
            <person name="Li S."/>
            <person name="Yu J."/>
            <person name="Hong S."/>
            <person name="Yu X."/>
            <person name="Zou P."/>
            <person name="Chen C."/>
            <person name="Chang X."/>
            <person name="Wang W."/>
            <person name="Lv Y."/>
            <person name="Sun Y."/>
            <person name="Ma L."/>
            <person name="Shen B."/>
            <person name="Zhu C."/>
        </authorList>
    </citation>
    <scope>NUCLEOTIDE SEQUENCE [LARGE SCALE GENOMIC DNA]</scope>
</reference>
<reference evidence="3" key="2">
    <citation type="submission" date="2020-05" db="UniProtKB">
        <authorList>
            <consortium name="EnsemblMetazoa"/>
        </authorList>
    </citation>
    <scope>IDENTIFICATION</scope>
</reference>